<dbReference type="InterPro" id="IPR011335">
    <property type="entry name" value="Restrct_endonuc-II-like"/>
</dbReference>
<name>A0A1H8L830_9ACTN</name>
<dbReference type="RefSeq" id="WP_069463813.1">
    <property type="nucleotide sequence ID" value="NZ_FODD01000015.1"/>
</dbReference>
<dbReference type="STRING" id="310780.SAMN05216267_101592"/>
<sequence length="315" mass="35878">MTDVQSGLTGKKIHPDAYGALVEALTTINWNRNAYQQDIRRRLRDHPELFARLDFSNGVTKRETSNQLVSLLMAEEKRYRELTVEMMTDISKLDTFPNLTKQVDAEDLLTQARDAVANLQKWAGRHAEIAEEREKFSAELAAHRDQVAKTRGFSEVLDELRQEFLSLHGMTDRQRAGIEFEGFLHRLFTLFDLQPTLAYSLSGEQIDGSIYHDTNHYIVEAKWLAGTVEAKHLRDFDGKVRFKGKNALGLFVSVNGFSEGGKDLFRQATSFVTMDGGDLFCVLDGRIRMDELLARKSEHANRTGDCYFPATQMHL</sequence>
<organism evidence="2 3">
    <name type="scientific">Actinacidiphila rubida</name>
    <dbReference type="NCBI Taxonomy" id="310780"/>
    <lineage>
        <taxon>Bacteria</taxon>
        <taxon>Bacillati</taxon>
        <taxon>Actinomycetota</taxon>
        <taxon>Actinomycetes</taxon>
        <taxon>Kitasatosporales</taxon>
        <taxon>Streptomycetaceae</taxon>
        <taxon>Actinacidiphila</taxon>
    </lineage>
</organism>
<protein>
    <submittedName>
        <fullName evidence="2">Restriction endonuclease</fullName>
    </submittedName>
</protein>
<feature type="domain" description="Restriction endonuclease type IV Mrr" evidence="1">
    <location>
        <begin position="177"/>
        <end position="279"/>
    </location>
</feature>
<keyword evidence="2" id="KW-0540">Nuclease</keyword>
<reference evidence="2 3" key="1">
    <citation type="submission" date="2016-10" db="EMBL/GenBank/DDBJ databases">
        <authorList>
            <person name="de Groot N.N."/>
        </authorList>
    </citation>
    <scope>NUCLEOTIDE SEQUENCE [LARGE SCALE GENOMIC DNA]</scope>
    <source>
        <strain evidence="2 3">CGMCC 4.2026</strain>
    </source>
</reference>
<dbReference type="SUPFAM" id="SSF52980">
    <property type="entry name" value="Restriction endonuclease-like"/>
    <property type="match status" value="1"/>
</dbReference>
<dbReference type="GO" id="GO:0004519">
    <property type="term" value="F:endonuclease activity"/>
    <property type="evidence" value="ECO:0007669"/>
    <property type="project" value="UniProtKB-KW"/>
</dbReference>
<proteinExistence type="predicted"/>
<dbReference type="EMBL" id="FODD01000015">
    <property type="protein sequence ID" value="SEO01340.1"/>
    <property type="molecule type" value="Genomic_DNA"/>
</dbReference>
<keyword evidence="3" id="KW-1185">Reference proteome</keyword>
<keyword evidence="2" id="KW-0255">Endonuclease</keyword>
<dbReference type="Proteomes" id="UP000181951">
    <property type="component" value="Unassembled WGS sequence"/>
</dbReference>
<evidence type="ECO:0000313" key="2">
    <source>
        <dbReference type="EMBL" id="SEO01340.1"/>
    </source>
</evidence>
<evidence type="ECO:0000259" key="1">
    <source>
        <dbReference type="Pfam" id="PF04471"/>
    </source>
</evidence>
<dbReference type="AlphaFoldDB" id="A0A1H8L830"/>
<dbReference type="InterPro" id="IPR007560">
    <property type="entry name" value="Restrct_endonuc_IV_Mrr"/>
</dbReference>
<dbReference type="GO" id="GO:0009307">
    <property type="term" value="P:DNA restriction-modification system"/>
    <property type="evidence" value="ECO:0007669"/>
    <property type="project" value="InterPro"/>
</dbReference>
<evidence type="ECO:0000313" key="3">
    <source>
        <dbReference type="Proteomes" id="UP000181951"/>
    </source>
</evidence>
<accession>A0A1H8L830</accession>
<keyword evidence="2" id="KW-0378">Hydrolase</keyword>
<dbReference type="GO" id="GO:0003677">
    <property type="term" value="F:DNA binding"/>
    <property type="evidence" value="ECO:0007669"/>
    <property type="project" value="InterPro"/>
</dbReference>
<gene>
    <name evidence="2" type="ORF">SAMN05216267_101592</name>
</gene>
<dbReference type="Pfam" id="PF04471">
    <property type="entry name" value="Mrr_cat"/>
    <property type="match status" value="1"/>
</dbReference>